<comment type="caution">
    <text evidence="2">The sequence shown here is derived from an EMBL/GenBank/DDBJ whole genome shotgun (WGS) entry which is preliminary data.</text>
</comment>
<protein>
    <submittedName>
        <fullName evidence="2">DUF3710 domain-containing protein</fullName>
    </submittedName>
</protein>
<feature type="region of interest" description="Disordered" evidence="1">
    <location>
        <begin position="1"/>
        <end position="35"/>
    </location>
</feature>
<keyword evidence="3" id="KW-1185">Reference proteome</keyword>
<evidence type="ECO:0000313" key="3">
    <source>
        <dbReference type="Proteomes" id="UP001501237"/>
    </source>
</evidence>
<dbReference type="InterPro" id="IPR022183">
    <property type="entry name" value="DUF3710"/>
</dbReference>
<proteinExistence type="predicted"/>
<dbReference type="Pfam" id="PF12502">
    <property type="entry name" value="DUF3710"/>
    <property type="match status" value="1"/>
</dbReference>
<accession>A0ABP6QF96</accession>
<name>A0ABP6QF96_9ACTN</name>
<feature type="compositionally biased region" description="Basic and acidic residues" evidence="1">
    <location>
        <begin position="1"/>
        <end position="10"/>
    </location>
</feature>
<evidence type="ECO:0000256" key="1">
    <source>
        <dbReference type="SAM" id="MobiDB-lite"/>
    </source>
</evidence>
<feature type="region of interest" description="Disordered" evidence="1">
    <location>
        <begin position="235"/>
        <end position="263"/>
    </location>
</feature>
<gene>
    <name evidence="2" type="ORF">GCM10010468_40940</name>
</gene>
<evidence type="ECO:0000313" key="2">
    <source>
        <dbReference type="EMBL" id="GAA3217856.1"/>
    </source>
</evidence>
<reference evidence="3" key="1">
    <citation type="journal article" date="2019" name="Int. J. Syst. Evol. Microbiol.">
        <title>The Global Catalogue of Microorganisms (GCM) 10K type strain sequencing project: providing services to taxonomists for standard genome sequencing and annotation.</title>
        <authorList>
            <consortium name="The Broad Institute Genomics Platform"/>
            <consortium name="The Broad Institute Genome Sequencing Center for Infectious Disease"/>
            <person name="Wu L."/>
            <person name="Ma J."/>
        </authorList>
    </citation>
    <scope>NUCLEOTIDE SEQUENCE [LARGE SCALE GENOMIC DNA]</scope>
    <source>
        <strain evidence="3">JCM 9377</strain>
    </source>
</reference>
<dbReference type="Proteomes" id="UP001501237">
    <property type="component" value="Unassembled WGS sequence"/>
</dbReference>
<organism evidence="2 3">
    <name type="scientific">Actinocorallia longicatena</name>
    <dbReference type="NCBI Taxonomy" id="111803"/>
    <lineage>
        <taxon>Bacteria</taxon>
        <taxon>Bacillati</taxon>
        <taxon>Actinomycetota</taxon>
        <taxon>Actinomycetes</taxon>
        <taxon>Streptosporangiales</taxon>
        <taxon>Thermomonosporaceae</taxon>
        <taxon>Actinocorallia</taxon>
    </lineage>
</organism>
<sequence length="263" mass="28760">MAFGRRRQEEEPAAETAEVAEVETAEVSGTGPWDAATDEIPELERIDFGSIQVPIGQGIEVQVNLEAAEVDEEGNPVGGRIVAVTVVTGESAMQLQAFAAPKRAGIWDEIRKETAQEIAENAQGQTQEAEGPFGTELHALIPAPLTEEILEQMPEEMRASIPQEVIDQGYAWQPAKFIGVDGSRWFLRAVVTGAAVEDEEQWQVLEDVFSQIVVNRGEHPMPPRELLEFTLPTEAQQAMAEADGDDDEGIDPFTRGPEISEVR</sequence>
<dbReference type="RefSeq" id="WP_344830600.1">
    <property type="nucleotide sequence ID" value="NZ_BAAAUV010000009.1"/>
</dbReference>
<dbReference type="EMBL" id="BAAAUV010000009">
    <property type="protein sequence ID" value="GAA3217856.1"/>
    <property type="molecule type" value="Genomic_DNA"/>
</dbReference>